<dbReference type="OrthoDB" id="6099217at2"/>
<gene>
    <name evidence="1" type="ORF">E1293_41465</name>
</gene>
<evidence type="ECO:0000313" key="2">
    <source>
        <dbReference type="Proteomes" id="UP000295578"/>
    </source>
</evidence>
<dbReference type="AlphaFoldDB" id="A0A4R5A4P9"/>
<comment type="caution">
    <text evidence="1">The sequence shown here is derived from an EMBL/GenBank/DDBJ whole genome shotgun (WGS) entry which is preliminary data.</text>
</comment>
<sequence length="282" mass="30423">MTDAAEAADTRVRDAAKGAAGRLRLAAAFYAGDLVRYGRAELSFLRWEIARGVLNPPGGEPPGSRWWRAVNDRLLRDKAEAALLDGGHRGEPSSRGVRLWGAFLRDPSPAAWYRAHNASVVAGYLGAEPLALAELPAERFLMNVALVRVLYAHALVARPRLALGVFAPLGGLLGDPRGGSVGFFLDLRRAFPERYPLDELLAGDLVAAEGLLPRALDYGVIVPRLVPLYEFAAESLGLPGIEGLISDGAPCYAWPARRADWHGPGALRLTTRLTAYAVRMRA</sequence>
<proteinExistence type="predicted"/>
<accession>A0A4R5A4P9</accession>
<dbReference type="EMBL" id="SMKY01000362">
    <property type="protein sequence ID" value="TDD64472.1"/>
    <property type="molecule type" value="Genomic_DNA"/>
</dbReference>
<dbReference type="Proteomes" id="UP000295578">
    <property type="component" value="Unassembled WGS sequence"/>
</dbReference>
<evidence type="ECO:0000313" key="1">
    <source>
        <dbReference type="EMBL" id="TDD64472.1"/>
    </source>
</evidence>
<organism evidence="1 2">
    <name type="scientific">Actinomadura darangshiensis</name>
    <dbReference type="NCBI Taxonomy" id="705336"/>
    <lineage>
        <taxon>Bacteria</taxon>
        <taxon>Bacillati</taxon>
        <taxon>Actinomycetota</taxon>
        <taxon>Actinomycetes</taxon>
        <taxon>Streptosporangiales</taxon>
        <taxon>Thermomonosporaceae</taxon>
        <taxon>Actinomadura</taxon>
    </lineage>
</organism>
<name>A0A4R5A4P9_9ACTN</name>
<protein>
    <submittedName>
        <fullName evidence="1">Uncharacterized protein</fullName>
    </submittedName>
</protein>
<reference evidence="1 2" key="1">
    <citation type="submission" date="2019-03" db="EMBL/GenBank/DDBJ databases">
        <title>Draft genome sequences of novel Actinobacteria.</title>
        <authorList>
            <person name="Sahin N."/>
            <person name="Ay H."/>
            <person name="Saygin H."/>
        </authorList>
    </citation>
    <scope>NUCLEOTIDE SEQUENCE [LARGE SCALE GENOMIC DNA]</scope>
    <source>
        <strain evidence="1 2">DSM 45941</strain>
    </source>
</reference>
<dbReference type="RefSeq" id="WP_132204724.1">
    <property type="nucleotide sequence ID" value="NZ_SMKY01000362.1"/>
</dbReference>
<keyword evidence="2" id="KW-1185">Reference proteome</keyword>